<reference evidence="1" key="1">
    <citation type="journal article" date="2014" name="Front. Microbiol.">
        <title>High frequency of phylogenetically diverse reductive dehalogenase-homologous genes in deep subseafloor sedimentary metagenomes.</title>
        <authorList>
            <person name="Kawai M."/>
            <person name="Futagami T."/>
            <person name="Toyoda A."/>
            <person name="Takaki Y."/>
            <person name="Nishi S."/>
            <person name="Hori S."/>
            <person name="Arai W."/>
            <person name="Tsubouchi T."/>
            <person name="Morono Y."/>
            <person name="Uchiyama I."/>
            <person name="Ito T."/>
            <person name="Fujiyama A."/>
            <person name="Inagaki F."/>
            <person name="Takami H."/>
        </authorList>
    </citation>
    <scope>NUCLEOTIDE SEQUENCE</scope>
    <source>
        <strain evidence="1">Expedition CK06-06</strain>
    </source>
</reference>
<organism evidence="1">
    <name type="scientific">marine sediment metagenome</name>
    <dbReference type="NCBI Taxonomy" id="412755"/>
    <lineage>
        <taxon>unclassified sequences</taxon>
        <taxon>metagenomes</taxon>
        <taxon>ecological metagenomes</taxon>
    </lineage>
</organism>
<feature type="non-terminal residue" evidence="1">
    <location>
        <position position="1"/>
    </location>
</feature>
<sequence>GSGLEGLGTPGGGDGTWVDGVDSGILGVTGQMTVRANGAPVNQGWTGIPAGFPQSGGFLEGEYRDDNSGHILLDSSVTSTFVDGAVTWMSYVAGIAFPGGVTHHKPNLAIGQGELLDNRARDCNGQAIGAGNRFNSYNNARAVYWIPDPAAEDHHYSDASAGGFLPQQLIIAKIEWSDTGNDTVSVAVFDIASGYTALTEADFDADTQSTISADLDQSTFDTLSFHGTRANFDEFRIATTFEDVVTGTSASVSDENPEDGDM</sequence>
<gene>
    <name evidence="1" type="ORF">S01H1_48836</name>
</gene>
<comment type="caution">
    <text evidence="1">The sequence shown here is derived from an EMBL/GenBank/DDBJ whole genome shotgun (WGS) entry which is preliminary data.</text>
</comment>
<dbReference type="AlphaFoldDB" id="X0VGL3"/>
<dbReference type="EMBL" id="BARS01031374">
    <property type="protein sequence ID" value="GAG17425.1"/>
    <property type="molecule type" value="Genomic_DNA"/>
</dbReference>
<feature type="non-terminal residue" evidence="1">
    <location>
        <position position="262"/>
    </location>
</feature>
<accession>X0VGL3</accession>
<protein>
    <submittedName>
        <fullName evidence="1">Uncharacterized protein</fullName>
    </submittedName>
</protein>
<name>X0VGL3_9ZZZZ</name>
<proteinExistence type="predicted"/>
<evidence type="ECO:0000313" key="1">
    <source>
        <dbReference type="EMBL" id="GAG17425.1"/>
    </source>
</evidence>